<dbReference type="GO" id="GO:0043565">
    <property type="term" value="F:sequence-specific DNA binding"/>
    <property type="evidence" value="ECO:0007669"/>
    <property type="project" value="InterPro"/>
</dbReference>
<dbReference type="RefSeq" id="WP_107974232.1">
    <property type="nucleotide sequence ID" value="NZ_BMEZ01000001.1"/>
</dbReference>
<evidence type="ECO:0000256" key="2">
    <source>
        <dbReference type="ARBA" id="ARBA00023125"/>
    </source>
</evidence>
<proteinExistence type="predicted"/>
<dbReference type="InterPro" id="IPR032783">
    <property type="entry name" value="AraC_lig"/>
</dbReference>
<keyword evidence="2" id="KW-0238">DNA-binding</keyword>
<evidence type="ECO:0000313" key="6">
    <source>
        <dbReference type="Proteomes" id="UP000244069"/>
    </source>
</evidence>
<gene>
    <name evidence="5" type="ORF">C8N44_101137</name>
</gene>
<dbReference type="InterPro" id="IPR009057">
    <property type="entry name" value="Homeodomain-like_sf"/>
</dbReference>
<feature type="domain" description="HTH araC/xylS-type" evidence="4">
    <location>
        <begin position="198"/>
        <end position="296"/>
    </location>
</feature>
<name>A0A2T6B9U4_9RHOB</name>
<keyword evidence="3" id="KW-0804">Transcription</keyword>
<evidence type="ECO:0000313" key="5">
    <source>
        <dbReference type="EMBL" id="PTX52847.1"/>
    </source>
</evidence>
<dbReference type="PANTHER" id="PTHR46796">
    <property type="entry name" value="HTH-TYPE TRANSCRIPTIONAL ACTIVATOR RHAS-RELATED"/>
    <property type="match status" value="1"/>
</dbReference>
<evidence type="ECO:0000256" key="1">
    <source>
        <dbReference type="ARBA" id="ARBA00023015"/>
    </source>
</evidence>
<dbReference type="InterPro" id="IPR018060">
    <property type="entry name" value="HTH_AraC"/>
</dbReference>
<protein>
    <submittedName>
        <fullName evidence="5">AraC family transcriptional regulator</fullName>
    </submittedName>
</protein>
<dbReference type="Pfam" id="PF12852">
    <property type="entry name" value="Cupin_6"/>
    <property type="match status" value="1"/>
</dbReference>
<evidence type="ECO:0000259" key="4">
    <source>
        <dbReference type="PROSITE" id="PS01124"/>
    </source>
</evidence>
<evidence type="ECO:0000256" key="3">
    <source>
        <dbReference type="ARBA" id="ARBA00023163"/>
    </source>
</evidence>
<dbReference type="OrthoDB" id="9783876at2"/>
<dbReference type="GO" id="GO:0003700">
    <property type="term" value="F:DNA-binding transcription factor activity"/>
    <property type="evidence" value="ECO:0007669"/>
    <property type="project" value="InterPro"/>
</dbReference>
<sequence>MDVLTDVCANLRLRAGMHFSAELAAPFSVGLPQEARRIRFHLLLEGELHLSLSGHWTRVIAPGDMVLVTEGAAHGLMSGPGAGTPLPVSALLAANSPADGVIRLGSPAAARLLSGYLEFDPAIRHPLLSDLPAMLTLRHDDVAFVAGLRLMREEARCGAGAEFVLHRTAEILLIRCLRQLALDEGAGFLAALDDPALARCLAAIHRAPGQDWTVAALAREAKLSRSILSERFTAKVGMPPVGYLTLWRMILARRMLSDSALTVEEVAERSGYASLPAFSRRFSQMFGKGPGPWRRDRGA</sequence>
<keyword evidence="6" id="KW-1185">Reference proteome</keyword>
<dbReference type="SUPFAM" id="SSF46689">
    <property type="entry name" value="Homeodomain-like"/>
    <property type="match status" value="2"/>
</dbReference>
<dbReference type="Pfam" id="PF12833">
    <property type="entry name" value="HTH_18"/>
    <property type="match status" value="1"/>
</dbReference>
<organism evidence="5 6">
    <name type="scientific">Allosediminivita pacifica</name>
    <dbReference type="NCBI Taxonomy" id="1267769"/>
    <lineage>
        <taxon>Bacteria</taxon>
        <taxon>Pseudomonadati</taxon>
        <taxon>Pseudomonadota</taxon>
        <taxon>Alphaproteobacteria</taxon>
        <taxon>Rhodobacterales</taxon>
        <taxon>Paracoccaceae</taxon>
        <taxon>Allosediminivita</taxon>
    </lineage>
</organism>
<accession>A0A2T6B9U4</accession>
<dbReference type="InterPro" id="IPR050204">
    <property type="entry name" value="AraC_XylS_family_regulators"/>
</dbReference>
<dbReference type="EMBL" id="QBKN01000001">
    <property type="protein sequence ID" value="PTX52847.1"/>
    <property type="molecule type" value="Genomic_DNA"/>
</dbReference>
<dbReference type="SMART" id="SM00342">
    <property type="entry name" value="HTH_ARAC"/>
    <property type="match status" value="1"/>
</dbReference>
<comment type="caution">
    <text evidence="5">The sequence shown here is derived from an EMBL/GenBank/DDBJ whole genome shotgun (WGS) entry which is preliminary data.</text>
</comment>
<dbReference type="AlphaFoldDB" id="A0A2T6B9U4"/>
<keyword evidence="1" id="KW-0805">Transcription regulation</keyword>
<reference evidence="5 6" key="1">
    <citation type="submission" date="2018-04" db="EMBL/GenBank/DDBJ databases">
        <title>Genomic Encyclopedia of Archaeal and Bacterial Type Strains, Phase II (KMG-II): from individual species to whole genera.</title>
        <authorList>
            <person name="Goeker M."/>
        </authorList>
    </citation>
    <scope>NUCLEOTIDE SEQUENCE [LARGE SCALE GENOMIC DNA]</scope>
    <source>
        <strain evidence="5 6">DSM 29329</strain>
    </source>
</reference>
<dbReference type="PROSITE" id="PS01124">
    <property type="entry name" value="HTH_ARAC_FAMILY_2"/>
    <property type="match status" value="1"/>
</dbReference>
<dbReference type="PANTHER" id="PTHR46796:SF13">
    <property type="entry name" value="HTH-TYPE TRANSCRIPTIONAL ACTIVATOR RHAS"/>
    <property type="match status" value="1"/>
</dbReference>
<dbReference type="Proteomes" id="UP000244069">
    <property type="component" value="Unassembled WGS sequence"/>
</dbReference>
<dbReference type="Gene3D" id="1.10.10.60">
    <property type="entry name" value="Homeodomain-like"/>
    <property type="match status" value="2"/>
</dbReference>